<keyword evidence="3" id="KW-1003">Cell membrane</keyword>
<evidence type="ECO:0000256" key="3">
    <source>
        <dbReference type="ARBA" id="ARBA00022475"/>
    </source>
</evidence>
<feature type="transmembrane region" description="Helical" evidence="11">
    <location>
        <begin position="424"/>
        <end position="443"/>
    </location>
</feature>
<dbReference type="EMBL" id="JALNTZ010000001">
    <property type="protein sequence ID" value="KAJ3665444.1"/>
    <property type="molecule type" value="Genomic_DNA"/>
</dbReference>
<protein>
    <recommendedName>
        <fullName evidence="16">Calcitonin gene-related peptide type 1 receptor</fullName>
    </recommendedName>
</protein>
<feature type="domain" description="G-protein coupled receptors family 2 profile 1" evidence="12">
    <location>
        <begin position="140"/>
        <end position="221"/>
    </location>
</feature>
<dbReference type="InterPro" id="IPR001879">
    <property type="entry name" value="GPCR_2_extracellular_dom"/>
</dbReference>
<keyword evidence="4 11" id="KW-0812">Transmembrane</keyword>
<dbReference type="InterPro" id="IPR036445">
    <property type="entry name" value="GPCR_2_extracell_dom_sf"/>
</dbReference>
<evidence type="ECO:0000313" key="15">
    <source>
        <dbReference type="Proteomes" id="UP001168821"/>
    </source>
</evidence>
<dbReference type="PRINTS" id="PR00249">
    <property type="entry name" value="GPCRSECRETIN"/>
</dbReference>
<dbReference type="PROSITE" id="PS50227">
    <property type="entry name" value="G_PROTEIN_RECEP_F2_3"/>
    <property type="match status" value="1"/>
</dbReference>
<feature type="domain" description="G-protein coupled receptors family 2 profile 2" evidence="13">
    <location>
        <begin position="226"/>
        <end position="482"/>
    </location>
</feature>
<feature type="transmembrane region" description="Helical" evidence="11">
    <location>
        <begin position="388"/>
        <end position="412"/>
    </location>
</feature>
<evidence type="ECO:0000313" key="14">
    <source>
        <dbReference type="EMBL" id="KAJ3665444.1"/>
    </source>
</evidence>
<accession>A0AA38J7F8</accession>
<dbReference type="Proteomes" id="UP001168821">
    <property type="component" value="Unassembled WGS sequence"/>
</dbReference>
<evidence type="ECO:0000256" key="10">
    <source>
        <dbReference type="ARBA" id="ARBA00023224"/>
    </source>
</evidence>
<dbReference type="AlphaFoldDB" id="A0AA38J7F8"/>
<feature type="transmembrane region" description="Helical" evidence="11">
    <location>
        <begin position="345"/>
        <end position="368"/>
    </location>
</feature>
<evidence type="ECO:0000256" key="9">
    <source>
        <dbReference type="ARBA" id="ARBA00023180"/>
    </source>
</evidence>
<evidence type="ECO:0000256" key="11">
    <source>
        <dbReference type="SAM" id="Phobius"/>
    </source>
</evidence>
<dbReference type="PROSITE" id="PS00649">
    <property type="entry name" value="G_PROTEIN_RECEP_F2_1"/>
    <property type="match status" value="1"/>
</dbReference>
<dbReference type="InterPro" id="IPR017981">
    <property type="entry name" value="GPCR_2-like_7TM"/>
</dbReference>
<dbReference type="GO" id="GO:0005886">
    <property type="term" value="C:plasma membrane"/>
    <property type="evidence" value="ECO:0007669"/>
    <property type="project" value="UniProtKB-SubCell"/>
</dbReference>
<feature type="transmembrane region" description="Helical" evidence="11">
    <location>
        <begin position="458"/>
        <end position="480"/>
    </location>
</feature>
<evidence type="ECO:0000256" key="2">
    <source>
        <dbReference type="ARBA" id="ARBA00005314"/>
    </source>
</evidence>
<dbReference type="InterPro" id="IPR017983">
    <property type="entry name" value="GPCR_2_secretin-like_CS"/>
</dbReference>
<evidence type="ECO:0000256" key="1">
    <source>
        <dbReference type="ARBA" id="ARBA00004651"/>
    </source>
</evidence>
<dbReference type="Gene3D" id="4.10.1240.10">
    <property type="entry name" value="GPCR, family 2, extracellular hormone receptor domain"/>
    <property type="match status" value="1"/>
</dbReference>
<keyword evidence="10" id="KW-0807">Transducer</keyword>
<reference evidence="14" key="1">
    <citation type="journal article" date="2023" name="G3 (Bethesda)">
        <title>Whole genome assemblies of Zophobas morio and Tenebrio molitor.</title>
        <authorList>
            <person name="Kaur S."/>
            <person name="Stinson S.A."/>
            <person name="diCenzo G.C."/>
        </authorList>
    </citation>
    <scope>NUCLEOTIDE SEQUENCE</scope>
    <source>
        <strain evidence="14">QUZm001</strain>
    </source>
</reference>
<dbReference type="PANTHER" id="PTHR45620">
    <property type="entry name" value="PDF RECEPTOR-LIKE PROTEIN-RELATED"/>
    <property type="match status" value="1"/>
</dbReference>
<keyword evidence="8" id="KW-0675">Receptor</keyword>
<evidence type="ECO:0008006" key="16">
    <source>
        <dbReference type="Google" id="ProtNLM"/>
    </source>
</evidence>
<dbReference type="Pfam" id="PF00002">
    <property type="entry name" value="7tm_2"/>
    <property type="match status" value="1"/>
</dbReference>
<dbReference type="GO" id="GO:0007188">
    <property type="term" value="P:adenylate cyclase-modulating G protein-coupled receptor signaling pathway"/>
    <property type="evidence" value="ECO:0007669"/>
    <property type="project" value="TreeGrafter"/>
</dbReference>
<feature type="transmembrane region" description="Helical" evidence="11">
    <location>
        <begin position="231"/>
        <end position="251"/>
    </location>
</feature>
<dbReference type="Gene3D" id="1.20.1070.10">
    <property type="entry name" value="Rhodopsin 7-helix transmembrane proteins"/>
    <property type="match status" value="1"/>
</dbReference>
<evidence type="ECO:0000256" key="4">
    <source>
        <dbReference type="ARBA" id="ARBA00022692"/>
    </source>
</evidence>
<dbReference type="InterPro" id="IPR000832">
    <property type="entry name" value="GPCR_2_secretin-like"/>
</dbReference>
<name>A0AA38J7F8_9CUCU</name>
<sequence>MNKFYWKKWGHVIHELYSQSRNTSGWGLQSYPEREGNEKICRFMTPRLDGLIRLQARSLWNPLTGYFCYNYTGDYRLNFIYQTEIIEINGSAINVTWIDNNSYFLYDYTNETSLDYIRRSFKKDIFFEKWKTCCREAAHCCDVHMTSENIYPNIDYPCPAVWDSWTCFLPAKADTISRELCPTVTFSAETRACELFSKKTCFSGGYWNPTTDYETTCALAPILLPRHDFHVTILAVSAALCVPAVLIFFSFRNFRQKVMFILHRNLILVIVVRNLLTIMSKEIILKDELISADLDTVMSRNSVSCRILAFFENVAKNGIFSCMLADGFYLHKSIVRPFTADPKLVFIYSAVLIFSFSPSLVWALLRGLDHGTHCWMVDNSNHQWVSDGFRLGILGINTFLLLDIIRVIVMKLRDRGISEQAKTTFRVTLFLIPLFGIHIIVISNRDIVPSNTCSAQDIYYYISYMLEGFQGIIVAFLFCYTNSEVHHELMNAMRKIYISFQQRLDNNLNNKNLAKRRPTTATYVESVSD</sequence>
<dbReference type="InterPro" id="IPR050332">
    <property type="entry name" value="GPCR_2"/>
</dbReference>
<comment type="similarity">
    <text evidence="2">Belongs to the G-protein coupled receptor 2 family.</text>
</comment>
<comment type="caution">
    <text evidence="14">The sequence shown here is derived from an EMBL/GenBank/DDBJ whole genome shotgun (WGS) entry which is preliminary data.</text>
</comment>
<keyword evidence="7 11" id="KW-0472">Membrane</keyword>
<dbReference type="SUPFAM" id="SSF111418">
    <property type="entry name" value="Hormone receptor domain"/>
    <property type="match status" value="1"/>
</dbReference>
<dbReference type="PANTHER" id="PTHR45620:SF42">
    <property type="entry name" value="G-PROTEIN COUPLED RECEPTOR SEB-2"/>
    <property type="match status" value="1"/>
</dbReference>
<evidence type="ECO:0000256" key="5">
    <source>
        <dbReference type="ARBA" id="ARBA00022989"/>
    </source>
</evidence>
<proteinExistence type="inferred from homology"/>
<gene>
    <name evidence="14" type="ORF">Zmor_000939</name>
</gene>
<dbReference type="GO" id="GO:0008528">
    <property type="term" value="F:G protein-coupled peptide receptor activity"/>
    <property type="evidence" value="ECO:0007669"/>
    <property type="project" value="TreeGrafter"/>
</dbReference>
<evidence type="ECO:0000259" key="13">
    <source>
        <dbReference type="PROSITE" id="PS50261"/>
    </source>
</evidence>
<keyword evidence="5 11" id="KW-1133">Transmembrane helix</keyword>
<evidence type="ECO:0000256" key="7">
    <source>
        <dbReference type="ARBA" id="ARBA00023136"/>
    </source>
</evidence>
<keyword evidence="6" id="KW-0297">G-protein coupled receptor</keyword>
<comment type="subcellular location">
    <subcellularLocation>
        <location evidence="1">Cell membrane</location>
        <topology evidence="1">Multi-pass membrane protein</topology>
    </subcellularLocation>
</comment>
<organism evidence="14 15">
    <name type="scientific">Zophobas morio</name>
    <dbReference type="NCBI Taxonomy" id="2755281"/>
    <lineage>
        <taxon>Eukaryota</taxon>
        <taxon>Metazoa</taxon>
        <taxon>Ecdysozoa</taxon>
        <taxon>Arthropoda</taxon>
        <taxon>Hexapoda</taxon>
        <taxon>Insecta</taxon>
        <taxon>Pterygota</taxon>
        <taxon>Neoptera</taxon>
        <taxon>Endopterygota</taxon>
        <taxon>Coleoptera</taxon>
        <taxon>Polyphaga</taxon>
        <taxon>Cucujiformia</taxon>
        <taxon>Tenebrionidae</taxon>
        <taxon>Zophobas</taxon>
    </lineage>
</organism>
<evidence type="ECO:0000256" key="6">
    <source>
        <dbReference type="ARBA" id="ARBA00023040"/>
    </source>
</evidence>
<evidence type="ECO:0000259" key="12">
    <source>
        <dbReference type="PROSITE" id="PS50227"/>
    </source>
</evidence>
<evidence type="ECO:0000256" key="8">
    <source>
        <dbReference type="ARBA" id="ARBA00023170"/>
    </source>
</evidence>
<dbReference type="PROSITE" id="PS50261">
    <property type="entry name" value="G_PROTEIN_RECEP_F2_4"/>
    <property type="match status" value="1"/>
</dbReference>
<keyword evidence="9" id="KW-0325">Glycoprotein</keyword>
<dbReference type="GO" id="GO:0007166">
    <property type="term" value="P:cell surface receptor signaling pathway"/>
    <property type="evidence" value="ECO:0007669"/>
    <property type="project" value="InterPro"/>
</dbReference>
<keyword evidence="15" id="KW-1185">Reference proteome</keyword>